<feature type="chain" id="PRO_5031447917" description="LysM domain-containing protein" evidence="1">
    <location>
        <begin position="27"/>
        <end position="762"/>
    </location>
</feature>
<dbReference type="PROSITE" id="PS51782">
    <property type="entry name" value="LYSM"/>
    <property type="match status" value="1"/>
</dbReference>
<feature type="signal peptide" evidence="1">
    <location>
        <begin position="1"/>
        <end position="26"/>
    </location>
</feature>
<protein>
    <recommendedName>
        <fullName evidence="2">LysM domain-containing protein</fullName>
    </recommendedName>
</protein>
<dbReference type="InterPro" id="IPR018392">
    <property type="entry name" value="LysM"/>
</dbReference>
<reference evidence="3" key="1">
    <citation type="submission" date="2021-01" db="EMBL/GenBank/DDBJ databases">
        <authorList>
            <person name="Corre E."/>
            <person name="Pelletier E."/>
            <person name="Niang G."/>
            <person name="Scheremetjew M."/>
            <person name="Finn R."/>
            <person name="Kale V."/>
            <person name="Holt S."/>
            <person name="Cochrane G."/>
            <person name="Meng A."/>
            <person name="Brown T."/>
            <person name="Cohen L."/>
        </authorList>
    </citation>
    <scope>NUCLEOTIDE SEQUENCE</scope>
    <source>
        <strain evidence="3">CCMP325</strain>
    </source>
</reference>
<accession>A0A7S0F2H2</accession>
<evidence type="ECO:0000313" key="3">
    <source>
        <dbReference type="EMBL" id="CAD8498480.1"/>
    </source>
</evidence>
<keyword evidence="1" id="KW-0732">Signal</keyword>
<evidence type="ECO:0000256" key="1">
    <source>
        <dbReference type="SAM" id="SignalP"/>
    </source>
</evidence>
<proteinExistence type="predicted"/>
<evidence type="ECO:0000259" key="2">
    <source>
        <dbReference type="PROSITE" id="PS51782"/>
    </source>
</evidence>
<gene>
    <name evidence="3" type="ORF">HPHI1048_LOCUS18262</name>
</gene>
<dbReference type="Pfam" id="PF01476">
    <property type="entry name" value="LysM"/>
    <property type="match status" value="1"/>
</dbReference>
<dbReference type="CDD" id="cd00118">
    <property type="entry name" value="LysM"/>
    <property type="match status" value="1"/>
</dbReference>
<name>A0A7S0F2H2_9CRYP</name>
<dbReference type="EMBL" id="HBEO01027085">
    <property type="protein sequence ID" value="CAD8498480.1"/>
    <property type="molecule type" value="Transcribed_RNA"/>
</dbReference>
<dbReference type="AlphaFoldDB" id="A0A7S0F2H2"/>
<sequence length="762" mass="85142">MLESAQMVIQKIVVLIFLLHITHVSADSWDRDASRSRNGISPYIKPSTSIGAVQSNFTVYSSAMDMLLDGNLKFFCKFSSTTTSNSYLSTEAIYLSSSELICKMPEWGRSFKADLTHLSIWKGASFDSSAEILAIGDPVEIYFSESIISITPETLISPGSLITVIGAGFDASVSYQIVFVPKSQFSATASPSSTQQWTYSFGLNVTNNTFATSKLDWPYGAGDHVVTLFRSLPSVLSTTTYSTALPVPQGRSSTSFQWSAFHWSIVESWHSLDRYFAGYINEEQIVVYGNGFRVSPFNEAPYLCTFKQSYNGVEIQGSTAYYFESVATVTDTTKLACHAPKFEPSEGYNIWSEFIFNIRTNDTIILPDNSDYGTTVKLLQKNLTIFRLLKTPEWSASVIASNMILEEGVECGNLKLVFKADKGMGPLRLTLKYTPLRPKANFDFISSNANWTVNEILRTTDVLPAREYLNSFEGDSFDANGVYYPGPSDTNLDLPLQLPAAKPTKADILTSTILKIPDNTAEPSHMLFSSWTDFDHGNVSGMIEWNVSKGWEGFAYKLCVTAYHAVVPLALRSLDLSNERCFFVVVPKCTKCLTALDTLDSVSGFYGANWIDLWSSNRQLYKTKSVEVMSDEVFNAPNDRVYIQMDRNVSLKLGQSYRMRPGDTVSSVSLRFGMTIENLLALNPDIFAGNEFSKLDGKRVCVLSSTSKYSACTPVRETPSPIFYEATYRARFYHDFDVKGRPIKTYNDRYPQPPFEFPPRTP</sequence>
<organism evidence="3">
    <name type="scientific">Hanusia phi</name>
    <dbReference type="NCBI Taxonomy" id="3032"/>
    <lineage>
        <taxon>Eukaryota</taxon>
        <taxon>Cryptophyceae</taxon>
        <taxon>Pyrenomonadales</taxon>
        <taxon>Geminigeraceae</taxon>
        <taxon>Hanusia</taxon>
    </lineage>
</organism>
<feature type="domain" description="LysM" evidence="2">
    <location>
        <begin position="655"/>
        <end position="702"/>
    </location>
</feature>